<feature type="transmembrane region" description="Helical" evidence="1">
    <location>
        <begin position="173"/>
        <end position="193"/>
    </location>
</feature>
<sequence length="203" mass="23078">MNNKTITSIRTNCNNINYIVKLFLYIFVFIAFSRIVYTIFILTQSGNSLEVLSFKNEFIIRSSNLSFWMGGSISKSLVTSSLDQPFSNVIFAFIITQVTFLVNQSLIILTFYFISKILNNIENNYTPFINENARKIKLVGLLLIAYSIVPNLVAYSLLRIVTQDVVLEINSSLPMIFAASFILLISNIFVYGCELQKDSDETL</sequence>
<keyword evidence="1" id="KW-0472">Membrane</keyword>
<evidence type="ECO:0008006" key="4">
    <source>
        <dbReference type="Google" id="ProtNLM"/>
    </source>
</evidence>
<feature type="transmembrane region" description="Helical" evidence="1">
    <location>
        <begin position="89"/>
        <end position="115"/>
    </location>
</feature>
<dbReference type="RefSeq" id="WP_224036905.1">
    <property type="nucleotide sequence ID" value="NZ_AP024849.1"/>
</dbReference>
<dbReference type="EMBL" id="AP024849">
    <property type="protein sequence ID" value="BCZ45296.1"/>
    <property type="molecule type" value="Genomic_DNA"/>
</dbReference>
<keyword evidence="1" id="KW-1133">Transmembrane helix</keyword>
<dbReference type="InterPro" id="IPR021354">
    <property type="entry name" value="DUF2975"/>
</dbReference>
<evidence type="ECO:0000313" key="2">
    <source>
        <dbReference type="EMBL" id="BCZ45296.1"/>
    </source>
</evidence>
<evidence type="ECO:0000313" key="3">
    <source>
        <dbReference type="Proteomes" id="UP000824633"/>
    </source>
</evidence>
<feature type="transmembrane region" description="Helical" evidence="1">
    <location>
        <begin position="22"/>
        <end position="42"/>
    </location>
</feature>
<reference evidence="3" key="1">
    <citation type="submission" date="2021-07" db="EMBL/GenBank/DDBJ databases">
        <title>Complete genome sequencing of a Clostridium isolate.</title>
        <authorList>
            <person name="Ueki A."/>
            <person name="Tonouchi A."/>
        </authorList>
    </citation>
    <scope>NUCLEOTIDE SEQUENCE [LARGE SCALE GENOMIC DNA]</scope>
    <source>
        <strain evidence="3">C5S11</strain>
    </source>
</reference>
<proteinExistence type="predicted"/>
<feature type="transmembrane region" description="Helical" evidence="1">
    <location>
        <begin position="136"/>
        <end position="161"/>
    </location>
</feature>
<protein>
    <recommendedName>
        <fullName evidence="4">DUF2975 domain-containing protein</fullName>
    </recommendedName>
</protein>
<accession>A0ABM7T0D5</accession>
<gene>
    <name evidence="2" type="ORF">psyc5s11_13630</name>
</gene>
<organism evidence="2 3">
    <name type="scientific">Clostridium gelidum</name>
    <dbReference type="NCBI Taxonomy" id="704125"/>
    <lineage>
        <taxon>Bacteria</taxon>
        <taxon>Bacillati</taxon>
        <taxon>Bacillota</taxon>
        <taxon>Clostridia</taxon>
        <taxon>Eubacteriales</taxon>
        <taxon>Clostridiaceae</taxon>
        <taxon>Clostridium</taxon>
    </lineage>
</organism>
<dbReference type="Proteomes" id="UP000824633">
    <property type="component" value="Chromosome"/>
</dbReference>
<keyword evidence="1" id="KW-0812">Transmembrane</keyword>
<dbReference type="Pfam" id="PF11188">
    <property type="entry name" value="DUF2975"/>
    <property type="match status" value="1"/>
</dbReference>
<evidence type="ECO:0000256" key="1">
    <source>
        <dbReference type="SAM" id="Phobius"/>
    </source>
</evidence>
<keyword evidence="3" id="KW-1185">Reference proteome</keyword>
<name>A0ABM7T0D5_9CLOT</name>